<dbReference type="Proteomes" id="UP000652567">
    <property type="component" value="Unassembled WGS sequence"/>
</dbReference>
<keyword evidence="2" id="KW-0472">Membrane</keyword>
<keyword evidence="2" id="KW-1133">Transmembrane helix</keyword>
<dbReference type="PANTHER" id="PTHR43317:SF1">
    <property type="entry name" value="THERMOSPERMINE SYNTHASE ACAULIS5"/>
    <property type="match status" value="1"/>
</dbReference>
<feature type="transmembrane region" description="Helical" evidence="2">
    <location>
        <begin position="70"/>
        <end position="92"/>
    </location>
</feature>
<keyword evidence="4" id="KW-1185">Reference proteome</keyword>
<feature type="transmembrane region" description="Helical" evidence="2">
    <location>
        <begin position="171"/>
        <end position="192"/>
    </location>
</feature>
<sequence>MPSSLVLFVVLSGAFLVFQIQPLMAKLMLPLFGGGASIWTACMFFFQGLLLCGYFYSYCLTKLANVRLQVGLHALLSIFSLLALPLSVNLLYEASTEAPLKNIILLLATSVGLPYVILSSTGPLIQRWLTYGNQEKPPYFLYSLSNVGSLLAVLSYPFVFEPFLSLSAQTAFWSVGYGVYAAAILAVCLSMYKKNPLLLAEPQAMAATGQAVRSRIFLWLLLPAVGVVLLLATTNSMTQNVQPVPFLWLMPLCIYLLTYIISFHSHRWYVRWYWFAVFMATSVVAIVMFFIGSWFNLFSQLAIYSLILLSACMICHGELALLKPGAERLTLFYLMISLGGVLGSAFVVFFAQTLFSNYYEFPLAIITVFFLVAGCVLWQRGEYHLPQEKRPLLLAQLAIVYPLVLGGGFFYLNTLNNQNDVLAVRNFYGILKAKDVEVNGRLERRLIDGTTSHGTQLLAADATGTPVSYYRRGTGVALALEHLPVSDNMQVGIIGLGAGTLAAYGRPGDTYRFYELNPQVKAFANNQFTYLADSDADIDIVLGDARVSMARKLAEEGGDNYDVLVVDAFSSGAIPAHLLTKEAFELYWNHLKPAGALAVHISNSHLNLSPLVREIALSMNKSARYFKVLADDDDVNDAEWVVIAADESFFKHPEIAQQVVSWPENTRNTTIWTDDYSNLLSVVK</sequence>
<feature type="transmembrane region" description="Helical" evidence="2">
    <location>
        <begin position="391"/>
        <end position="412"/>
    </location>
</feature>
<feature type="transmembrane region" description="Helical" evidence="2">
    <location>
        <begin position="139"/>
        <end position="159"/>
    </location>
</feature>
<comment type="caution">
    <text evidence="3">The sequence shown here is derived from an EMBL/GenBank/DDBJ whole genome shotgun (WGS) entry which is preliminary data.</text>
</comment>
<feature type="transmembrane region" description="Helical" evidence="2">
    <location>
        <begin position="301"/>
        <end position="322"/>
    </location>
</feature>
<dbReference type="InterPro" id="IPR029063">
    <property type="entry name" value="SAM-dependent_MTases_sf"/>
</dbReference>
<feature type="transmembrane region" description="Helical" evidence="2">
    <location>
        <begin position="331"/>
        <end position="355"/>
    </location>
</feature>
<feature type="transmembrane region" description="Helical" evidence="2">
    <location>
        <begin position="361"/>
        <end position="379"/>
    </location>
</feature>
<gene>
    <name evidence="3" type="ORF">C4F51_11720</name>
</gene>
<dbReference type="PANTHER" id="PTHR43317">
    <property type="entry name" value="THERMOSPERMINE SYNTHASE ACAULIS5"/>
    <property type="match status" value="1"/>
</dbReference>
<feature type="transmembrane region" description="Helical" evidence="2">
    <location>
        <begin position="98"/>
        <end position="118"/>
    </location>
</feature>
<proteinExistence type="predicted"/>
<feature type="transmembrane region" description="Helical" evidence="2">
    <location>
        <begin position="212"/>
        <end position="232"/>
    </location>
</feature>
<keyword evidence="1" id="KW-0620">Polyamine biosynthesis</keyword>
<dbReference type="SUPFAM" id="SSF53335">
    <property type="entry name" value="S-adenosyl-L-methionine-dependent methyltransferases"/>
    <property type="match status" value="1"/>
</dbReference>
<dbReference type="AlphaFoldDB" id="A0A928YW56"/>
<feature type="transmembrane region" description="Helical" evidence="2">
    <location>
        <begin position="35"/>
        <end position="58"/>
    </location>
</feature>
<evidence type="ECO:0008006" key="5">
    <source>
        <dbReference type="Google" id="ProtNLM"/>
    </source>
</evidence>
<evidence type="ECO:0000256" key="2">
    <source>
        <dbReference type="SAM" id="Phobius"/>
    </source>
</evidence>
<dbReference type="Gene3D" id="3.40.50.150">
    <property type="entry name" value="Vaccinia Virus protein VP39"/>
    <property type="match status" value="1"/>
</dbReference>
<name>A0A928YW56_9GAMM</name>
<dbReference type="NCBIfam" id="NF037959">
    <property type="entry name" value="MFS_SpdSyn"/>
    <property type="match status" value="1"/>
</dbReference>
<reference evidence="3" key="1">
    <citation type="submission" date="2018-07" db="EMBL/GenBank/DDBJ databases">
        <title>Genome assembly of strain Ka43.</title>
        <authorList>
            <person name="Kukolya J."/>
            <person name="Nagy I."/>
            <person name="Horvath B."/>
            <person name="Toth A."/>
        </authorList>
    </citation>
    <scope>NUCLEOTIDE SEQUENCE</scope>
    <source>
        <strain evidence="3">KB43</strain>
    </source>
</reference>
<dbReference type="EMBL" id="PRDL01000001">
    <property type="protein sequence ID" value="MBE8717853.1"/>
    <property type="molecule type" value="Genomic_DNA"/>
</dbReference>
<evidence type="ECO:0000256" key="1">
    <source>
        <dbReference type="ARBA" id="ARBA00023115"/>
    </source>
</evidence>
<feature type="transmembrane region" description="Helical" evidence="2">
    <location>
        <begin position="273"/>
        <end position="295"/>
    </location>
</feature>
<accession>A0A928YW56</accession>
<protein>
    <recommendedName>
        <fullName evidence="5">Spermidine synthase</fullName>
    </recommendedName>
</protein>
<evidence type="ECO:0000313" key="4">
    <source>
        <dbReference type="Proteomes" id="UP000652567"/>
    </source>
</evidence>
<dbReference type="GO" id="GO:0006596">
    <property type="term" value="P:polyamine biosynthetic process"/>
    <property type="evidence" value="ECO:0007669"/>
    <property type="project" value="UniProtKB-KW"/>
</dbReference>
<organism evidence="3 4">
    <name type="scientific">Cellvibrio polysaccharolyticus</name>
    <dbReference type="NCBI Taxonomy" id="2082724"/>
    <lineage>
        <taxon>Bacteria</taxon>
        <taxon>Pseudomonadati</taxon>
        <taxon>Pseudomonadota</taxon>
        <taxon>Gammaproteobacteria</taxon>
        <taxon>Cellvibrionales</taxon>
        <taxon>Cellvibrionaceae</taxon>
        <taxon>Cellvibrio</taxon>
    </lineage>
</organism>
<feature type="transmembrane region" description="Helical" evidence="2">
    <location>
        <begin position="244"/>
        <end position="261"/>
    </location>
</feature>
<keyword evidence="2" id="KW-0812">Transmembrane</keyword>
<evidence type="ECO:0000313" key="3">
    <source>
        <dbReference type="EMBL" id="MBE8717853.1"/>
    </source>
</evidence>